<evidence type="ECO:0000256" key="2">
    <source>
        <dbReference type="ARBA" id="ARBA00007317"/>
    </source>
</evidence>
<evidence type="ECO:0000256" key="5">
    <source>
        <dbReference type="ARBA" id="ARBA00023315"/>
    </source>
</evidence>
<evidence type="ECO:0000256" key="4">
    <source>
        <dbReference type="ARBA" id="ARBA00022823"/>
    </source>
</evidence>
<evidence type="ECO:0000256" key="1">
    <source>
        <dbReference type="ARBA" id="ARBA00001938"/>
    </source>
</evidence>
<dbReference type="PROSITE" id="PS51826">
    <property type="entry name" value="PSBD"/>
    <property type="match status" value="1"/>
</dbReference>
<dbReference type="SUPFAM" id="SSF52777">
    <property type="entry name" value="CoA-dependent acyltransferases"/>
    <property type="match status" value="1"/>
</dbReference>
<dbReference type="InterPro" id="IPR001078">
    <property type="entry name" value="2-oxoacid_DH_actylTfrase"/>
</dbReference>
<dbReference type="InterPro" id="IPR000089">
    <property type="entry name" value="Biotin_lipoyl"/>
</dbReference>
<dbReference type="InterPro" id="IPR011053">
    <property type="entry name" value="Single_hybrid_motif"/>
</dbReference>
<dbReference type="PROSITE" id="PS00189">
    <property type="entry name" value="LIPOYL"/>
    <property type="match status" value="2"/>
</dbReference>
<evidence type="ECO:0000259" key="8">
    <source>
        <dbReference type="PROSITE" id="PS50968"/>
    </source>
</evidence>
<evidence type="ECO:0000256" key="3">
    <source>
        <dbReference type="ARBA" id="ARBA00022679"/>
    </source>
</evidence>
<dbReference type="Pfam" id="PF00198">
    <property type="entry name" value="2-oxoacid_dh"/>
    <property type="match status" value="1"/>
</dbReference>
<dbReference type="NCBIfam" id="TIGR02927">
    <property type="entry name" value="SucB_Actino"/>
    <property type="match status" value="1"/>
</dbReference>
<dbReference type="Proteomes" id="UP001262835">
    <property type="component" value="Unassembled WGS sequence"/>
</dbReference>
<feature type="region of interest" description="Disordered" evidence="7">
    <location>
        <begin position="77"/>
        <end position="148"/>
    </location>
</feature>
<evidence type="ECO:0000313" key="11">
    <source>
        <dbReference type="Proteomes" id="UP001262835"/>
    </source>
</evidence>
<dbReference type="InterPro" id="IPR023213">
    <property type="entry name" value="CAT-like_dom_sf"/>
</dbReference>
<protein>
    <recommendedName>
        <fullName evidence="6">Dihydrolipoamide acetyltransferase component of pyruvate dehydrogenase complex</fullName>
        <ecNumber evidence="6">2.3.1.-</ecNumber>
    </recommendedName>
</protein>
<feature type="compositionally biased region" description="Acidic residues" evidence="7">
    <location>
        <begin position="87"/>
        <end position="108"/>
    </location>
</feature>
<proteinExistence type="inferred from homology"/>
<keyword evidence="5 6" id="KW-0012">Acyltransferase</keyword>
<organism evidence="10 11">
    <name type="scientific">Microbacterium aquilitoris</name>
    <dbReference type="NCBI Taxonomy" id="3067307"/>
    <lineage>
        <taxon>Bacteria</taxon>
        <taxon>Bacillati</taxon>
        <taxon>Actinomycetota</taxon>
        <taxon>Actinomycetes</taxon>
        <taxon>Micrococcales</taxon>
        <taxon>Microbacteriaceae</taxon>
        <taxon>Microbacterium</taxon>
    </lineage>
</organism>
<evidence type="ECO:0000313" key="10">
    <source>
        <dbReference type="EMBL" id="MDT3331369.1"/>
    </source>
</evidence>
<gene>
    <name evidence="10" type="primary">sucB</name>
    <name evidence="10" type="ORF">Q9S78_11885</name>
</gene>
<comment type="cofactor">
    <cofactor evidence="1 6">
        <name>(R)-lipoate</name>
        <dbReference type="ChEBI" id="CHEBI:83088"/>
    </cofactor>
</comment>
<dbReference type="RefSeq" id="WP_311870352.1">
    <property type="nucleotide sequence ID" value="NZ_JAUZVT010000002.1"/>
</dbReference>
<feature type="compositionally biased region" description="Low complexity" evidence="7">
    <location>
        <begin position="117"/>
        <end position="129"/>
    </location>
</feature>
<feature type="domain" description="Peripheral subunit-binding (PSBD)" evidence="9">
    <location>
        <begin position="279"/>
        <end position="316"/>
    </location>
</feature>
<accession>A0ABU3GLM8</accession>
<dbReference type="PANTHER" id="PTHR43178:SF5">
    <property type="entry name" value="LIPOAMIDE ACYLTRANSFERASE COMPONENT OF BRANCHED-CHAIN ALPHA-KETO ACID DEHYDROGENASE COMPLEX, MITOCHONDRIAL"/>
    <property type="match status" value="1"/>
</dbReference>
<keyword evidence="3 6" id="KW-0808">Transferase</keyword>
<dbReference type="SUPFAM" id="SSF51230">
    <property type="entry name" value="Single hybrid motif"/>
    <property type="match status" value="2"/>
</dbReference>
<name>A0ABU3GLM8_9MICO</name>
<feature type="region of interest" description="Disordered" evidence="7">
    <location>
        <begin position="207"/>
        <end position="273"/>
    </location>
</feature>
<dbReference type="InterPro" id="IPR004167">
    <property type="entry name" value="PSBD"/>
</dbReference>
<sequence length="576" mass="59475">MSTSVVLPALGESVTEGTVTRWLKKVGDSVQADEGLLEISTDKVDTEIPSPVSGVIEEILVDEDETVEIGAVLAKIGDGSSAPAESAPEEPAAEEPAAEEPAAEEPAAEEPAKEEAPAQSAPASAPASSGDAKDVVLPELGESVTEGTVTRWLKQVGDDVAVDEPLLEISTDKVDTEIPSPIAGTLTEILVQEDETVEVGAVLARVGSGAAAAPAEPAPAAPAEEKAPEAPQAQESTQDTPAAEAPKADAPAAEAEAPKAEAPQAEAPQAAPAEDGVTYVTPLVRKLAQQHGVDLSTITGSGVGGRIRKEDVLKAAEAPKTDAAPAAAAPAPAAVEVSPLRGTTQPMSRLRKVLASRAVESMQQTAQLTTVVEVDVTKLANYRDSVKASFLEKTGDKLSFLPFFALAAAEALKTYPVINSTVDGDQIVYPASENLSIAVDTERGLLTPVLRDAGDKNIAQIAHEIADLAGRTRNNKLKPDELAGGTFTLTNTGSRGALFDTPVVFLPQSAILGTGVVVKRPGVVTVDGKDAISVRSYVYLALSYDHRVVDGADAARFLSAMKARLEAAQFEGQLGV</sequence>
<dbReference type="Pfam" id="PF02817">
    <property type="entry name" value="E3_binding"/>
    <property type="match status" value="1"/>
</dbReference>
<dbReference type="Gene3D" id="3.30.559.10">
    <property type="entry name" value="Chloramphenicol acetyltransferase-like domain"/>
    <property type="match status" value="1"/>
</dbReference>
<keyword evidence="11" id="KW-1185">Reference proteome</keyword>
<dbReference type="Pfam" id="PF00364">
    <property type="entry name" value="Biotin_lipoyl"/>
    <property type="match status" value="2"/>
</dbReference>
<feature type="compositionally biased region" description="Low complexity" evidence="7">
    <location>
        <begin position="229"/>
        <end position="273"/>
    </location>
</feature>
<dbReference type="InterPro" id="IPR003016">
    <property type="entry name" value="2-oxoA_DH_lipoyl-BS"/>
</dbReference>
<dbReference type="InterPro" id="IPR050743">
    <property type="entry name" value="2-oxoacid_DH_E2_comp"/>
</dbReference>
<dbReference type="InterPro" id="IPR014276">
    <property type="entry name" value="2-oxoglutarate_DH_E2"/>
</dbReference>
<evidence type="ECO:0000256" key="7">
    <source>
        <dbReference type="SAM" id="MobiDB-lite"/>
    </source>
</evidence>
<dbReference type="PROSITE" id="PS50968">
    <property type="entry name" value="BIOTINYL_LIPOYL"/>
    <property type="match status" value="2"/>
</dbReference>
<reference evidence="10 11" key="1">
    <citation type="submission" date="2023-08" db="EMBL/GenBank/DDBJ databases">
        <title>Microbacterium aquilitoris sp. nov. and Microbacterium gwkjibeachense sp. nov., isolated from beach.</title>
        <authorList>
            <person name="Lee S.D."/>
            <person name="Yang H."/>
            <person name="Kim I."/>
        </authorList>
    </citation>
    <scope>NUCLEOTIDE SEQUENCE [LARGE SCALE GENOMIC DNA]</scope>
    <source>
        <strain evidence="10 11">KSW-18</strain>
    </source>
</reference>
<comment type="similarity">
    <text evidence="2 6">Belongs to the 2-oxoacid dehydrogenase family.</text>
</comment>
<dbReference type="PANTHER" id="PTHR43178">
    <property type="entry name" value="DIHYDROLIPOAMIDE ACETYLTRANSFERASE COMPONENT OF PYRUVATE DEHYDROGENASE COMPLEX"/>
    <property type="match status" value="1"/>
</dbReference>
<dbReference type="InterPro" id="IPR036625">
    <property type="entry name" value="E3-bd_dom_sf"/>
</dbReference>
<keyword evidence="4 6" id="KW-0450">Lipoyl</keyword>
<dbReference type="EMBL" id="JAUZVT010000002">
    <property type="protein sequence ID" value="MDT3331369.1"/>
    <property type="molecule type" value="Genomic_DNA"/>
</dbReference>
<dbReference type="Gene3D" id="2.40.50.100">
    <property type="match status" value="2"/>
</dbReference>
<dbReference type="CDD" id="cd06849">
    <property type="entry name" value="lipoyl_domain"/>
    <property type="match status" value="2"/>
</dbReference>
<dbReference type="Gene3D" id="4.10.320.10">
    <property type="entry name" value="E3-binding domain"/>
    <property type="match status" value="1"/>
</dbReference>
<dbReference type="EC" id="2.3.1.-" evidence="6"/>
<evidence type="ECO:0000256" key="6">
    <source>
        <dbReference type="RuleBase" id="RU003423"/>
    </source>
</evidence>
<evidence type="ECO:0000259" key="9">
    <source>
        <dbReference type="PROSITE" id="PS51826"/>
    </source>
</evidence>
<dbReference type="SUPFAM" id="SSF47005">
    <property type="entry name" value="Peripheral subunit-binding domain of 2-oxo acid dehydrogenase complex"/>
    <property type="match status" value="1"/>
</dbReference>
<feature type="domain" description="Lipoyl-binding" evidence="8">
    <location>
        <begin position="2"/>
        <end position="77"/>
    </location>
</feature>
<feature type="domain" description="Lipoyl-binding" evidence="8">
    <location>
        <begin position="132"/>
        <end position="207"/>
    </location>
</feature>
<comment type="caution">
    <text evidence="10">The sequence shown here is derived from an EMBL/GenBank/DDBJ whole genome shotgun (WGS) entry which is preliminary data.</text>
</comment>